<dbReference type="EMBL" id="SMGJ01000002">
    <property type="protein sequence ID" value="TCK70437.1"/>
    <property type="molecule type" value="Genomic_DNA"/>
</dbReference>
<name>A0A4R1L0D7_9PAST</name>
<gene>
    <name evidence="2" type="ORF">EV692_0710</name>
</gene>
<sequence>MCSPDMISFYNRLIIMPLFSRIPFDKKQIENAIAELEKQTSAELRVYIERHLPKNTENLDRALTIFNQLEMHKTVARNAVLIYIAHKDQQCFILGDQGIHQFVGDEFWHKQCQSMISYFKEKQYTIGIVSVIEQIGEELSIHFPIQPDDANELPNEVIIND</sequence>
<dbReference type="AlphaFoldDB" id="A0A4R1L0D7"/>
<accession>A0A4R1L0D7</accession>
<evidence type="ECO:0000259" key="1">
    <source>
        <dbReference type="Pfam" id="PF04536"/>
    </source>
</evidence>
<dbReference type="Gene3D" id="3.10.310.50">
    <property type="match status" value="1"/>
</dbReference>
<organism evidence="2 3">
    <name type="scientific">Lonepinella koalarum</name>
    <dbReference type="NCBI Taxonomy" id="53417"/>
    <lineage>
        <taxon>Bacteria</taxon>
        <taxon>Pseudomonadati</taxon>
        <taxon>Pseudomonadota</taxon>
        <taxon>Gammaproteobacteria</taxon>
        <taxon>Pasteurellales</taxon>
        <taxon>Pasteurellaceae</taxon>
        <taxon>Lonepinella</taxon>
    </lineage>
</organism>
<dbReference type="InterPro" id="IPR007621">
    <property type="entry name" value="TPM_dom"/>
</dbReference>
<comment type="caution">
    <text evidence="2">The sequence shown here is derived from an EMBL/GenBank/DDBJ whole genome shotgun (WGS) entry which is preliminary data.</text>
</comment>
<dbReference type="PANTHER" id="PTHR30373:SF8">
    <property type="entry name" value="BLL7265 PROTEIN"/>
    <property type="match status" value="1"/>
</dbReference>
<dbReference type="Pfam" id="PF04536">
    <property type="entry name" value="TPM_phosphatase"/>
    <property type="match status" value="1"/>
</dbReference>
<dbReference type="Proteomes" id="UP000295496">
    <property type="component" value="Unassembled WGS sequence"/>
</dbReference>
<reference evidence="2 3" key="1">
    <citation type="submission" date="2019-03" db="EMBL/GenBank/DDBJ databases">
        <title>Genomic Encyclopedia of Type Strains, Phase IV (KMG-IV): sequencing the most valuable type-strain genomes for metagenomic binning, comparative biology and taxonomic classification.</title>
        <authorList>
            <person name="Goeker M."/>
        </authorList>
    </citation>
    <scope>NUCLEOTIDE SEQUENCE [LARGE SCALE GENOMIC DNA]</scope>
    <source>
        <strain evidence="2 3">DSM 10053</strain>
    </source>
</reference>
<keyword evidence="3" id="KW-1185">Reference proteome</keyword>
<dbReference type="PANTHER" id="PTHR30373">
    <property type="entry name" value="UPF0603 PROTEIN YGCG"/>
    <property type="match status" value="1"/>
</dbReference>
<proteinExistence type="predicted"/>
<evidence type="ECO:0000313" key="2">
    <source>
        <dbReference type="EMBL" id="TCK70437.1"/>
    </source>
</evidence>
<feature type="domain" description="TPM" evidence="1">
    <location>
        <begin position="25"/>
        <end position="137"/>
    </location>
</feature>
<evidence type="ECO:0000313" key="3">
    <source>
        <dbReference type="Proteomes" id="UP000295496"/>
    </source>
</evidence>
<protein>
    <submittedName>
        <fullName evidence="2">Putative membrane protein</fullName>
    </submittedName>
</protein>